<protein>
    <recommendedName>
        <fullName evidence="1">VWDE-like Ig-like domain-containing protein</fullName>
    </recommendedName>
</protein>
<dbReference type="EMBL" id="JAMKFB020000022">
    <property type="protein sequence ID" value="KAL0160513.1"/>
    <property type="molecule type" value="Genomic_DNA"/>
</dbReference>
<sequence>NVPSLPSKPVVTPELVGSSVHLRCSFTGVASMWPVGYQVVWARYSSNTMKVEIRRDTTTRLYSMVEMDGLHFRLGET</sequence>
<organism evidence="2 3">
    <name type="scientific">Cirrhinus mrigala</name>
    <name type="common">Mrigala</name>
    <dbReference type="NCBI Taxonomy" id="683832"/>
    <lineage>
        <taxon>Eukaryota</taxon>
        <taxon>Metazoa</taxon>
        <taxon>Chordata</taxon>
        <taxon>Craniata</taxon>
        <taxon>Vertebrata</taxon>
        <taxon>Euteleostomi</taxon>
        <taxon>Actinopterygii</taxon>
        <taxon>Neopterygii</taxon>
        <taxon>Teleostei</taxon>
        <taxon>Ostariophysi</taxon>
        <taxon>Cypriniformes</taxon>
        <taxon>Cyprinidae</taxon>
        <taxon>Labeoninae</taxon>
        <taxon>Labeonini</taxon>
        <taxon>Cirrhinus</taxon>
    </lineage>
</organism>
<feature type="non-terminal residue" evidence="2">
    <location>
        <position position="1"/>
    </location>
</feature>
<accession>A0ABD0NFK2</accession>
<dbReference type="InterPro" id="IPR057885">
    <property type="entry name" value="Ig_VWDE"/>
</dbReference>
<gene>
    <name evidence="2" type="ORF">M9458_044238</name>
</gene>
<comment type="caution">
    <text evidence="2">The sequence shown here is derived from an EMBL/GenBank/DDBJ whole genome shotgun (WGS) entry which is preliminary data.</text>
</comment>
<evidence type="ECO:0000259" key="1">
    <source>
        <dbReference type="Pfam" id="PF25776"/>
    </source>
</evidence>
<keyword evidence="3" id="KW-1185">Reference proteome</keyword>
<name>A0ABD0NFK2_CIRMR</name>
<dbReference type="AlphaFoldDB" id="A0ABD0NFK2"/>
<evidence type="ECO:0000313" key="3">
    <source>
        <dbReference type="Proteomes" id="UP001529510"/>
    </source>
</evidence>
<evidence type="ECO:0000313" key="2">
    <source>
        <dbReference type="EMBL" id="KAL0160513.1"/>
    </source>
</evidence>
<feature type="domain" description="VWDE-like Ig-like" evidence="1">
    <location>
        <begin position="2"/>
        <end position="77"/>
    </location>
</feature>
<dbReference type="Pfam" id="PF25776">
    <property type="entry name" value="Ig_VWDE"/>
    <property type="match status" value="1"/>
</dbReference>
<reference evidence="2 3" key="1">
    <citation type="submission" date="2024-05" db="EMBL/GenBank/DDBJ databases">
        <title>Genome sequencing and assembly of Indian major carp, Cirrhinus mrigala (Hamilton, 1822).</title>
        <authorList>
            <person name="Mohindra V."/>
            <person name="Chowdhury L.M."/>
            <person name="Lal K."/>
            <person name="Jena J.K."/>
        </authorList>
    </citation>
    <scope>NUCLEOTIDE SEQUENCE [LARGE SCALE GENOMIC DNA]</scope>
    <source>
        <strain evidence="2">CM1030</strain>
        <tissue evidence="2">Blood</tissue>
    </source>
</reference>
<dbReference type="Proteomes" id="UP001529510">
    <property type="component" value="Unassembled WGS sequence"/>
</dbReference>
<proteinExistence type="predicted"/>
<feature type="non-terminal residue" evidence="2">
    <location>
        <position position="77"/>
    </location>
</feature>